<dbReference type="EMBL" id="CAOQHR010000011">
    <property type="protein sequence ID" value="CAI6341140.1"/>
    <property type="molecule type" value="Genomic_DNA"/>
</dbReference>
<dbReference type="OrthoDB" id="3439489at2759"/>
<gene>
    <name evidence="1" type="ORF">PDIGIT_LOCUS14333</name>
</gene>
<organism evidence="1 2">
    <name type="scientific">Periconia digitata</name>
    <dbReference type="NCBI Taxonomy" id="1303443"/>
    <lineage>
        <taxon>Eukaryota</taxon>
        <taxon>Fungi</taxon>
        <taxon>Dikarya</taxon>
        <taxon>Ascomycota</taxon>
        <taxon>Pezizomycotina</taxon>
        <taxon>Dothideomycetes</taxon>
        <taxon>Pleosporomycetidae</taxon>
        <taxon>Pleosporales</taxon>
        <taxon>Massarineae</taxon>
        <taxon>Periconiaceae</taxon>
        <taxon>Periconia</taxon>
    </lineage>
</organism>
<evidence type="ECO:0000313" key="2">
    <source>
        <dbReference type="Proteomes" id="UP001152607"/>
    </source>
</evidence>
<protein>
    <submittedName>
        <fullName evidence="1">Uncharacterized protein</fullName>
    </submittedName>
</protein>
<evidence type="ECO:0000313" key="1">
    <source>
        <dbReference type="EMBL" id="CAI6341140.1"/>
    </source>
</evidence>
<accession>A0A9W4US94</accession>
<dbReference type="Proteomes" id="UP001152607">
    <property type="component" value="Unassembled WGS sequence"/>
</dbReference>
<dbReference type="AlphaFoldDB" id="A0A9W4US94"/>
<keyword evidence="2" id="KW-1185">Reference proteome</keyword>
<sequence>MPSSLDNSFSIQVGGSFIAPPSNSAGEKHQAKVGDSQPAIFSLQNGRLQSGDWVLARAMAEDRSFGPKMVFWFKADSCEGKIHPVAAEQEGESVRLTFNGMCRLSYAFREPAICRPVLIVLGSYLQKRA</sequence>
<name>A0A9W4US94_9PLEO</name>
<comment type="caution">
    <text evidence="1">The sequence shown here is derived from an EMBL/GenBank/DDBJ whole genome shotgun (WGS) entry which is preliminary data.</text>
</comment>
<proteinExistence type="predicted"/>
<reference evidence="1" key="1">
    <citation type="submission" date="2023-01" db="EMBL/GenBank/DDBJ databases">
        <authorList>
            <person name="Van Ghelder C."/>
            <person name="Rancurel C."/>
        </authorList>
    </citation>
    <scope>NUCLEOTIDE SEQUENCE</scope>
    <source>
        <strain evidence="1">CNCM I-4278</strain>
    </source>
</reference>